<protein>
    <submittedName>
        <fullName evidence="6">GntR family transcriptional regulator of arabinose operon</fullName>
    </submittedName>
</protein>
<dbReference type="InterPro" id="IPR036388">
    <property type="entry name" value="WH-like_DNA-bd_sf"/>
</dbReference>
<proteinExistence type="predicted"/>
<dbReference type="GO" id="GO:0000976">
    <property type="term" value="F:transcription cis-regulatory region binding"/>
    <property type="evidence" value="ECO:0007669"/>
    <property type="project" value="TreeGrafter"/>
</dbReference>
<dbReference type="RefSeq" id="WP_181918029.1">
    <property type="nucleotide sequence ID" value="NZ_QRDZ01000032.1"/>
</dbReference>
<dbReference type="SUPFAM" id="SSF46785">
    <property type="entry name" value="Winged helix' DNA-binding domain"/>
    <property type="match status" value="1"/>
</dbReference>
<comment type="caution">
    <text evidence="6">The sequence shown here is derived from an EMBL/GenBank/DDBJ whole genome shotgun (WGS) entry which is preliminary data.</text>
</comment>
<dbReference type="CDD" id="cd07377">
    <property type="entry name" value="WHTH_GntR"/>
    <property type="match status" value="1"/>
</dbReference>
<dbReference type="Proteomes" id="UP000256977">
    <property type="component" value="Unassembled WGS sequence"/>
</dbReference>
<dbReference type="PANTHER" id="PTHR30146:SF138">
    <property type="entry name" value="TRANSCRIPTIONAL REGULATORY PROTEIN"/>
    <property type="match status" value="1"/>
</dbReference>
<dbReference type="InterPro" id="IPR036390">
    <property type="entry name" value="WH_DNA-bd_sf"/>
</dbReference>
<reference evidence="6 7" key="1">
    <citation type="submission" date="2018-07" db="EMBL/GenBank/DDBJ databases">
        <title>Genomic Encyclopedia of Type Strains, Phase III (KMG-III): the genomes of soil and plant-associated and newly described type strains.</title>
        <authorList>
            <person name="Whitman W."/>
        </authorList>
    </citation>
    <scope>NUCLEOTIDE SEQUENCE [LARGE SCALE GENOMIC DNA]</scope>
    <source>
        <strain evidence="6 7">CECT 7287</strain>
    </source>
</reference>
<feature type="compositionally biased region" description="Polar residues" evidence="4">
    <location>
        <begin position="79"/>
        <end position="92"/>
    </location>
</feature>
<dbReference type="EMBL" id="QRDZ01000032">
    <property type="protein sequence ID" value="RED59108.1"/>
    <property type="molecule type" value="Genomic_DNA"/>
</dbReference>
<dbReference type="InterPro" id="IPR028082">
    <property type="entry name" value="Peripla_BP_I"/>
</dbReference>
<keyword evidence="7" id="KW-1185">Reference proteome</keyword>
<dbReference type="FunFam" id="1.10.10.10:FF:000079">
    <property type="entry name" value="GntR family transcriptional regulator"/>
    <property type="match status" value="1"/>
</dbReference>
<dbReference type="InterPro" id="IPR001761">
    <property type="entry name" value="Peripla_BP/Lac1_sug-bd_dom"/>
</dbReference>
<name>A0A3D9IBG4_9BACL</name>
<dbReference type="InterPro" id="IPR000524">
    <property type="entry name" value="Tscrpt_reg_HTH_GntR"/>
</dbReference>
<dbReference type="PRINTS" id="PR00035">
    <property type="entry name" value="HTHGNTR"/>
</dbReference>
<accession>A0A3D9IBG4</accession>
<evidence type="ECO:0000256" key="1">
    <source>
        <dbReference type="ARBA" id="ARBA00023015"/>
    </source>
</evidence>
<evidence type="ECO:0000256" key="4">
    <source>
        <dbReference type="SAM" id="MobiDB-lite"/>
    </source>
</evidence>
<evidence type="ECO:0000256" key="2">
    <source>
        <dbReference type="ARBA" id="ARBA00023125"/>
    </source>
</evidence>
<keyword evidence="1" id="KW-0805">Transcription regulation</keyword>
<keyword evidence="3" id="KW-0804">Transcription</keyword>
<dbReference type="Gene3D" id="1.10.10.10">
    <property type="entry name" value="Winged helix-like DNA-binding domain superfamily/Winged helix DNA-binding domain"/>
    <property type="match status" value="1"/>
</dbReference>
<dbReference type="AlphaFoldDB" id="A0A3D9IBG4"/>
<feature type="region of interest" description="Disordered" evidence="4">
    <location>
        <begin position="70"/>
        <end position="99"/>
    </location>
</feature>
<organism evidence="6 7">
    <name type="scientific">Cohnella phaseoli</name>
    <dbReference type="NCBI Taxonomy" id="456490"/>
    <lineage>
        <taxon>Bacteria</taxon>
        <taxon>Bacillati</taxon>
        <taxon>Bacillota</taxon>
        <taxon>Bacilli</taxon>
        <taxon>Bacillales</taxon>
        <taxon>Paenibacillaceae</taxon>
        <taxon>Cohnella</taxon>
    </lineage>
</organism>
<dbReference type="Pfam" id="PF00532">
    <property type="entry name" value="Peripla_BP_1"/>
    <property type="match status" value="1"/>
</dbReference>
<dbReference type="Pfam" id="PF00392">
    <property type="entry name" value="GntR"/>
    <property type="match status" value="1"/>
</dbReference>
<evidence type="ECO:0000256" key="3">
    <source>
        <dbReference type="ARBA" id="ARBA00023163"/>
    </source>
</evidence>
<dbReference type="PROSITE" id="PS50949">
    <property type="entry name" value="HTH_GNTR"/>
    <property type="match status" value="1"/>
</dbReference>
<dbReference type="GO" id="GO:0003700">
    <property type="term" value="F:DNA-binding transcription factor activity"/>
    <property type="evidence" value="ECO:0007669"/>
    <property type="project" value="InterPro"/>
</dbReference>
<dbReference type="Gene3D" id="3.40.50.2300">
    <property type="match status" value="2"/>
</dbReference>
<sequence>MDQASRKPLYSVIQEDIRERIQNGDLKPGDKIPTEHELKEQFKVSRMTISTAMIHLTKEGLIRRIPGKGTFVAERPENGESSGTAQSSSTGKASEAARNVADEQRKIGLVMPNIDSMFAMRIVDSVQRALNERQYSLTMALTNNSKKQERAAIRELIEAGVSGLIIFPVDDNAYNDEILSLKLRQFPFVLIDRYLPGIETHFVGSDNQAGARLAVSHLWDLGHRDIAVCSGIDFPTVTIRDRIDGYVKELTARGAMINPSLMLSDIDIQHLDFDQDHPLYRYIKARHATAYLALHNSIAILIYHAAKANGLKIPEDISIVSFDNPTSLQDEFAYFTYVDQSETVMGRTAAEMIVEIAEAATNSEGTESADYRKTVLQPVLKTNLTSMKARS</sequence>
<dbReference type="SUPFAM" id="SSF53822">
    <property type="entry name" value="Periplasmic binding protein-like I"/>
    <property type="match status" value="1"/>
</dbReference>
<feature type="domain" description="HTH gntR-type" evidence="5">
    <location>
        <begin position="7"/>
        <end position="75"/>
    </location>
</feature>
<dbReference type="CDD" id="cd06267">
    <property type="entry name" value="PBP1_LacI_sugar_binding-like"/>
    <property type="match status" value="1"/>
</dbReference>
<evidence type="ECO:0000259" key="5">
    <source>
        <dbReference type="PROSITE" id="PS50949"/>
    </source>
</evidence>
<dbReference type="SMART" id="SM00345">
    <property type="entry name" value="HTH_GNTR"/>
    <property type="match status" value="1"/>
</dbReference>
<gene>
    <name evidence="6" type="ORF">DFP98_13230</name>
</gene>
<evidence type="ECO:0000313" key="6">
    <source>
        <dbReference type="EMBL" id="RED59108.1"/>
    </source>
</evidence>
<keyword evidence="2" id="KW-0238">DNA-binding</keyword>
<dbReference type="PANTHER" id="PTHR30146">
    <property type="entry name" value="LACI-RELATED TRANSCRIPTIONAL REPRESSOR"/>
    <property type="match status" value="1"/>
</dbReference>
<evidence type="ECO:0000313" key="7">
    <source>
        <dbReference type="Proteomes" id="UP000256977"/>
    </source>
</evidence>